<reference evidence="1 3" key="1">
    <citation type="submission" date="2016-09" db="EMBL/GenBank/DDBJ databases">
        <title>Streptomyces platensis DSM40041, a candidate organism with high potential of specific P450 cytochromes.</title>
        <authorList>
            <person name="Grumaz C."/>
            <person name="Vainshtein Y."/>
            <person name="Kirstahler P."/>
            <person name="Sohn K."/>
        </authorList>
    </citation>
    <scope>NUCLEOTIDE SEQUENCE [LARGE SCALE GENOMIC DNA]</scope>
    <source>
        <strain evidence="1 3">DSM 40041</strain>
    </source>
</reference>
<dbReference type="Proteomes" id="UP000325458">
    <property type="component" value="Chromosome"/>
</dbReference>
<dbReference type="AlphaFoldDB" id="A0AAE6TLJ1"/>
<gene>
    <name evidence="1" type="ORF">BG653_04895</name>
    <name evidence="2" type="ORF">CP981_06420</name>
</gene>
<evidence type="ECO:0008006" key="5">
    <source>
        <dbReference type="Google" id="ProtNLM"/>
    </source>
</evidence>
<name>A0AAE6TLJ1_STRPT</name>
<dbReference type="EMBL" id="CP023691">
    <property type="protein sequence ID" value="QEV51345.1"/>
    <property type="molecule type" value="Genomic_DNA"/>
</dbReference>
<proteinExistence type="predicted"/>
<dbReference type="InterPro" id="IPR014942">
    <property type="entry name" value="AbiEii"/>
</dbReference>
<protein>
    <recommendedName>
        <fullName evidence="5">Nucleotidyl transferase AbiEii toxin, Type IV TA system</fullName>
    </recommendedName>
</protein>
<reference evidence="2 4" key="2">
    <citation type="submission" date="2017-09" db="EMBL/GenBank/DDBJ databases">
        <authorList>
            <person name="Lee N."/>
            <person name="Cho B.-K."/>
        </authorList>
    </citation>
    <scope>NUCLEOTIDE SEQUENCE [LARGE SCALE GENOMIC DNA]</scope>
    <source>
        <strain evidence="2 4">ATCC 23948</strain>
    </source>
</reference>
<evidence type="ECO:0000313" key="3">
    <source>
        <dbReference type="Proteomes" id="UP000194225"/>
    </source>
</evidence>
<dbReference type="GeneID" id="90922947"/>
<dbReference type="EMBL" id="MIGA01000037">
    <property type="protein sequence ID" value="OSY41959.1"/>
    <property type="molecule type" value="Genomic_DNA"/>
</dbReference>
<dbReference type="KEGG" id="spla:CP981_06420"/>
<dbReference type="Pfam" id="PF08843">
    <property type="entry name" value="AbiEii"/>
    <property type="match status" value="1"/>
</dbReference>
<organism evidence="2 4">
    <name type="scientific">Streptomyces platensis</name>
    <dbReference type="NCBI Taxonomy" id="58346"/>
    <lineage>
        <taxon>Bacteria</taxon>
        <taxon>Bacillati</taxon>
        <taxon>Actinomycetota</taxon>
        <taxon>Actinomycetes</taxon>
        <taxon>Kitasatosporales</taxon>
        <taxon>Streptomycetaceae</taxon>
        <taxon>Streptomyces</taxon>
    </lineage>
</organism>
<evidence type="ECO:0000313" key="1">
    <source>
        <dbReference type="EMBL" id="OSY41959.1"/>
    </source>
</evidence>
<dbReference type="RefSeq" id="WP_085926517.1">
    <property type="nucleotide sequence ID" value="NZ_BAABSS010000023.1"/>
</dbReference>
<sequence length="301" mass="32981">MEQRRGPWEQADRTTLPTADQHLVQSIAAVLSSIDRLLPPHAWHLKGSTALLGWMGPSARLPNDVDMALSASAGRLLLSATELPPAPQGESLWLLRSEPVVFSSPGRATVHRALVRVRAGEAIGKVLLNILLVPDGEAAGDNRTAPLDFPGRNAPVTVPAATLSRCLAQKLLRYTRRRDGGKINTRWTDLTDFLLAAASPLAPALLLDEVRRDVAIEFAAMGRTWPDHLPQPPWEWLDFWDTATFRDGLEFGRLPEAADRLAEFWNPVLETRVAPYGPSTAPVPPTAPQVWSSSAWKWATA</sequence>
<dbReference type="Proteomes" id="UP000194225">
    <property type="component" value="Unassembled WGS sequence"/>
</dbReference>
<keyword evidence="3" id="KW-1185">Reference proteome</keyword>
<evidence type="ECO:0000313" key="2">
    <source>
        <dbReference type="EMBL" id="QEV51345.1"/>
    </source>
</evidence>
<accession>A0AAE6TLJ1</accession>
<evidence type="ECO:0000313" key="4">
    <source>
        <dbReference type="Proteomes" id="UP000325458"/>
    </source>
</evidence>